<feature type="transmembrane region" description="Helical" evidence="2">
    <location>
        <begin position="40"/>
        <end position="65"/>
    </location>
</feature>
<feature type="compositionally biased region" description="Pro residues" evidence="1">
    <location>
        <begin position="8"/>
        <end position="19"/>
    </location>
</feature>
<keyword evidence="2" id="KW-0472">Membrane</keyword>
<gene>
    <name evidence="3" type="ORF">B2K_39900</name>
</gene>
<dbReference type="KEGG" id="pmw:B2K_39900"/>
<dbReference type="RefSeq" id="WP_016362819.1">
    <property type="nucleotide sequence ID" value="NC_017672.3"/>
</dbReference>
<dbReference type="HOGENOM" id="CLU_2771977_0_0_9"/>
<evidence type="ECO:0000313" key="3">
    <source>
        <dbReference type="EMBL" id="AGN70754.1"/>
    </source>
</evidence>
<sequence>MNDKRPIDPPAGDPPPSSEKPPLAVPHRVREDPVSDHKRIFLFQGCLTAIAVCTPFWILLLYLLVKWIR</sequence>
<organism evidence="3 4">
    <name type="scientific">Paenibacillus mucilaginosus K02</name>
    <dbReference type="NCBI Taxonomy" id="997761"/>
    <lineage>
        <taxon>Bacteria</taxon>
        <taxon>Bacillati</taxon>
        <taxon>Bacillota</taxon>
        <taxon>Bacilli</taxon>
        <taxon>Bacillales</taxon>
        <taxon>Paenibacillaceae</taxon>
        <taxon>Paenibacillus</taxon>
    </lineage>
</organism>
<dbReference type="EMBL" id="CP003422">
    <property type="protein sequence ID" value="AGN70754.1"/>
    <property type="molecule type" value="Genomic_DNA"/>
</dbReference>
<dbReference type="AlphaFoldDB" id="R9ULM7"/>
<protein>
    <submittedName>
        <fullName evidence="3">Uncharacterized protein</fullName>
    </submittedName>
</protein>
<feature type="region of interest" description="Disordered" evidence="1">
    <location>
        <begin position="1"/>
        <end position="30"/>
    </location>
</feature>
<accession>R9ULM7</accession>
<keyword evidence="2" id="KW-0812">Transmembrane</keyword>
<dbReference type="Proteomes" id="UP000007392">
    <property type="component" value="Chromosome"/>
</dbReference>
<name>R9ULM7_9BACL</name>
<proteinExistence type="predicted"/>
<keyword evidence="2" id="KW-1133">Transmembrane helix</keyword>
<evidence type="ECO:0000313" key="4">
    <source>
        <dbReference type="Proteomes" id="UP000007392"/>
    </source>
</evidence>
<evidence type="ECO:0000256" key="2">
    <source>
        <dbReference type="SAM" id="Phobius"/>
    </source>
</evidence>
<reference evidence="3 4" key="1">
    <citation type="submission" date="2013-06" db="EMBL/GenBank/DDBJ databases">
        <title>Complete genome sequence of Paenibacillus mucilaginosus K02.</title>
        <authorList>
            <person name="Xiao B."/>
            <person name="Sun L."/>
            <person name="Xiao L."/>
            <person name="Lian B."/>
        </authorList>
    </citation>
    <scope>NUCLEOTIDE SEQUENCE [LARGE SCALE GENOMIC DNA]</scope>
    <source>
        <strain evidence="3 4">K02</strain>
    </source>
</reference>
<evidence type="ECO:0000256" key="1">
    <source>
        <dbReference type="SAM" id="MobiDB-lite"/>
    </source>
</evidence>